<sequence length="33" mass="3798">MALSLRCASCMNLTFSERMINVDYKCAIQKQID</sequence>
<dbReference type="AlphaFoldDB" id="A0A0V1D4W3"/>
<evidence type="ECO:0000313" key="2">
    <source>
        <dbReference type="Proteomes" id="UP000054653"/>
    </source>
</evidence>
<dbReference type="EMBL" id="JYDI01000042">
    <property type="protein sequence ID" value="KRY56559.1"/>
    <property type="molecule type" value="Genomic_DNA"/>
</dbReference>
<comment type="caution">
    <text evidence="1">The sequence shown here is derived from an EMBL/GenBank/DDBJ whole genome shotgun (WGS) entry which is preliminary data.</text>
</comment>
<accession>A0A0V1D4W3</accession>
<protein>
    <submittedName>
        <fullName evidence="1">Uncharacterized protein</fullName>
    </submittedName>
</protein>
<reference evidence="1 2" key="1">
    <citation type="submission" date="2015-01" db="EMBL/GenBank/DDBJ databases">
        <title>Evolution of Trichinella species and genotypes.</title>
        <authorList>
            <person name="Korhonen P.K."/>
            <person name="Edoardo P."/>
            <person name="Giuseppe L.R."/>
            <person name="Gasser R.B."/>
        </authorList>
    </citation>
    <scope>NUCLEOTIDE SEQUENCE [LARGE SCALE GENOMIC DNA]</scope>
    <source>
        <strain evidence="1">ISS120</strain>
    </source>
</reference>
<proteinExistence type="predicted"/>
<gene>
    <name evidence="1" type="ORF">T03_7977</name>
</gene>
<evidence type="ECO:0000313" key="1">
    <source>
        <dbReference type="EMBL" id="KRY56559.1"/>
    </source>
</evidence>
<dbReference type="Proteomes" id="UP000054653">
    <property type="component" value="Unassembled WGS sequence"/>
</dbReference>
<organism evidence="1 2">
    <name type="scientific">Trichinella britovi</name>
    <name type="common">Parasitic roundworm</name>
    <dbReference type="NCBI Taxonomy" id="45882"/>
    <lineage>
        <taxon>Eukaryota</taxon>
        <taxon>Metazoa</taxon>
        <taxon>Ecdysozoa</taxon>
        <taxon>Nematoda</taxon>
        <taxon>Enoplea</taxon>
        <taxon>Dorylaimia</taxon>
        <taxon>Trichinellida</taxon>
        <taxon>Trichinellidae</taxon>
        <taxon>Trichinella</taxon>
    </lineage>
</organism>
<name>A0A0V1D4W3_TRIBR</name>
<keyword evidence="2" id="KW-1185">Reference proteome</keyword>